<feature type="domain" description="FIST C-domain" evidence="2">
    <location>
        <begin position="241"/>
        <end position="371"/>
    </location>
</feature>
<reference evidence="3 4" key="1">
    <citation type="submission" date="2019-07" db="EMBL/GenBank/DDBJ databases">
        <title>Genomic Encyclopedia of Type Strains, Phase I: the one thousand microbial genomes (KMG-I) project.</title>
        <authorList>
            <person name="Kyrpides N."/>
        </authorList>
    </citation>
    <scope>NUCLEOTIDE SEQUENCE [LARGE SCALE GENOMIC DNA]</scope>
    <source>
        <strain evidence="3 4">DSM 375</strain>
    </source>
</reference>
<dbReference type="SMART" id="SM00897">
    <property type="entry name" value="FIST"/>
    <property type="match status" value="1"/>
</dbReference>
<dbReference type="Pfam" id="PF10442">
    <property type="entry name" value="FIST_C"/>
    <property type="match status" value="1"/>
</dbReference>
<dbReference type="Pfam" id="PF08495">
    <property type="entry name" value="FIST"/>
    <property type="match status" value="1"/>
</dbReference>
<evidence type="ECO:0000313" key="4">
    <source>
        <dbReference type="Proteomes" id="UP000319627"/>
    </source>
</evidence>
<evidence type="ECO:0000259" key="2">
    <source>
        <dbReference type="SMART" id="SM01204"/>
    </source>
</evidence>
<dbReference type="AlphaFoldDB" id="A0A562I2T7"/>
<accession>A0A562I2T7</accession>
<gene>
    <name evidence="3" type="ORF">LX59_01956</name>
</gene>
<comment type="caution">
    <text evidence="3">The sequence shown here is derived from an EMBL/GenBank/DDBJ whole genome shotgun (WGS) entry which is preliminary data.</text>
</comment>
<proteinExistence type="predicted"/>
<evidence type="ECO:0008006" key="5">
    <source>
        <dbReference type="Google" id="ProtNLM"/>
    </source>
</evidence>
<dbReference type="InterPro" id="IPR019494">
    <property type="entry name" value="FIST_C"/>
</dbReference>
<keyword evidence="4" id="KW-1185">Reference proteome</keyword>
<organism evidence="3 4">
    <name type="scientific">Azomonas agilis</name>
    <dbReference type="NCBI Taxonomy" id="116849"/>
    <lineage>
        <taxon>Bacteria</taxon>
        <taxon>Pseudomonadati</taxon>
        <taxon>Pseudomonadota</taxon>
        <taxon>Gammaproteobacteria</taxon>
        <taxon>Pseudomonadales</taxon>
        <taxon>Pseudomonadaceae</taxon>
        <taxon>Azomonas</taxon>
    </lineage>
</organism>
<dbReference type="PANTHER" id="PTHR40252">
    <property type="entry name" value="BLR0328 PROTEIN"/>
    <property type="match status" value="1"/>
</dbReference>
<dbReference type="SMART" id="SM01204">
    <property type="entry name" value="FIST_C"/>
    <property type="match status" value="1"/>
</dbReference>
<sequence length="392" mass="43429">MRSPPMLSAYAQVICTAMSDHKDAERVAQDLARQLMHPHLGFVLFFCSTSYDLEALGQALEQYFGGLPLVGCTTAGEITPEGYGRNCVTAIGFDHQYFSVSCSLIEEMDRFSLLDAQQLVERLINDCRSNLLAPIKDHSFALTLFDGLSSREETVLAALSAAFGRIPHFGGSAGDDNHLSHTYVYFKGRFHSGSAVVVLINTWLDFEVFSTHHIQPLEEKFVVTQADRALRRVYELNAEPAAQVYADFVGVPVEALNYRLFAAHPLAVRIRDRYYVRAIQQVNEDQSLSFYCAVENGIVLTGMQPGALLPNLEQLFTGLEQRLGPLLLTIGCDCFLRRLSGEAEGVADQVSEFLRTHQVIGFNTYGEQCNGLHLNQTFTGVAIGRPGGHARR</sequence>
<dbReference type="InterPro" id="IPR013702">
    <property type="entry name" value="FIST_domain_N"/>
</dbReference>
<dbReference type="Proteomes" id="UP000319627">
    <property type="component" value="Unassembled WGS sequence"/>
</dbReference>
<name>A0A562I2T7_9GAMM</name>
<protein>
    <recommendedName>
        <fullName evidence="5">GfdT protein</fullName>
    </recommendedName>
</protein>
<evidence type="ECO:0000259" key="1">
    <source>
        <dbReference type="SMART" id="SM00897"/>
    </source>
</evidence>
<dbReference type="NCBIfam" id="NF041558">
    <property type="entry name" value="NosP"/>
    <property type="match status" value="1"/>
</dbReference>
<feature type="domain" description="FIST" evidence="1">
    <location>
        <begin position="39"/>
        <end position="240"/>
    </location>
</feature>
<dbReference type="EMBL" id="VLKG01000006">
    <property type="protein sequence ID" value="TWH65014.1"/>
    <property type="molecule type" value="Genomic_DNA"/>
</dbReference>
<dbReference type="PANTHER" id="PTHR40252:SF2">
    <property type="entry name" value="BLR0328 PROTEIN"/>
    <property type="match status" value="1"/>
</dbReference>
<evidence type="ECO:0000313" key="3">
    <source>
        <dbReference type="EMBL" id="TWH65014.1"/>
    </source>
</evidence>